<dbReference type="STRING" id="1385515.GCA_000423325_02519"/>
<comment type="caution">
    <text evidence="1">The sequence shown here is derived from an EMBL/GenBank/DDBJ whole genome shotgun (WGS) entry which is preliminary data.</text>
</comment>
<organism evidence="1 2">
    <name type="scientific">Lysobacter defluvii IMMIB APB-9 = DSM 18482</name>
    <dbReference type="NCBI Taxonomy" id="1385515"/>
    <lineage>
        <taxon>Bacteria</taxon>
        <taxon>Pseudomonadati</taxon>
        <taxon>Pseudomonadota</taxon>
        <taxon>Gammaproteobacteria</taxon>
        <taxon>Lysobacterales</taxon>
        <taxon>Lysobacteraceae</taxon>
        <taxon>Novilysobacter</taxon>
    </lineage>
</organism>
<evidence type="ECO:0008006" key="3">
    <source>
        <dbReference type="Google" id="ProtNLM"/>
    </source>
</evidence>
<dbReference type="OrthoDB" id="6008593at2"/>
<dbReference type="InterPro" id="IPR030976">
    <property type="entry name" value="Mod_pep_NH_fam"/>
</dbReference>
<dbReference type="eggNOG" id="ENOG5031FC1">
    <property type="taxonomic scope" value="Bacteria"/>
</dbReference>
<sequence>MDSTKKPHHPPFDPVVADRLLSRLAEDDDFRQLFASDPQAALREVGHPDAAAALASASCMKVQRLASKEEIRACQEALQRDLTSAAAYTVVYSFDANELAGRLRRK</sequence>
<dbReference type="RefSeq" id="WP_081677867.1">
    <property type="nucleotide sequence ID" value="NZ_AUHT01000012.1"/>
</dbReference>
<dbReference type="GO" id="GO:0003824">
    <property type="term" value="F:catalytic activity"/>
    <property type="evidence" value="ECO:0007669"/>
    <property type="project" value="InterPro"/>
</dbReference>
<dbReference type="NCBIfam" id="TIGR04509">
    <property type="entry name" value="mod_pep_NH_fam"/>
    <property type="match status" value="1"/>
</dbReference>
<dbReference type="Proteomes" id="UP000030003">
    <property type="component" value="Unassembled WGS sequence"/>
</dbReference>
<dbReference type="AlphaFoldDB" id="A0A0A0M5U4"/>
<dbReference type="InterPro" id="IPR036648">
    <property type="entry name" value="CN_Hdrase_a/SCN_Hdrase_g_sf"/>
</dbReference>
<keyword evidence="2" id="KW-1185">Reference proteome</keyword>
<name>A0A0A0M5U4_9GAMM</name>
<protein>
    <recommendedName>
        <fullName evidence="3">Extradiol ring-cleavage dioxygenase LigAB LigA subunit domain-containing protein</fullName>
    </recommendedName>
</protein>
<dbReference type="EMBL" id="AVBH01000089">
    <property type="protein sequence ID" value="KGO98373.1"/>
    <property type="molecule type" value="Genomic_DNA"/>
</dbReference>
<accession>A0A0A0M5U4</accession>
<evidence type="ECO:0000313" key="2">
    <source>
        <dbReference type="Proteomes" id="UP000030003"/>
    </source>
</evidence>
<dbReference type="GO" id="GO:0046914">
    <property type="term" value="F:transition metal ion binding"/>
    <property type="evidence" value="ECO:0007669"/>
    <property type="project" value="InterPro"/>
</dbReference>
<dbReference type="SUPFAM" id="SSF56209">
    <property type="entry name" value="Nitrile hydratase alpha chain"/>
    <property type="match status" value="1"/>
</dbReference>
<evidence type="ECO:0000313" key="1">
    <source>
        <dbReference type="EMBL" id="KGO98373.1"/>
    </source>
</evidence>
<reference evidence="1 2" key="1">
    <citation type="submission" date="2013-08" db="EMBL/GenBank/DDBJ databases">
        <title>Genomic analysis of Lysobacter defluvii.</title>
        <authorList>
            <person name="Wang Q."/>
            <person name="Wang G."/>
        </authorList>
    </citation>
    <scope>NUCLEOTIDE SEQUENCE [LARGE SCALE GENOMIC DNA]</scope>
    <source>
        <strain evidence="1 2">IMMIB APB-9</strain>
    </source>
</reference>
<gene>
    <name evidence="1" type="ORF">N791_01300</name>
</gene>
<proteinExistence type="predicted"/>